<organism evidence="13 14">
    <name type="scientific">Candidatus Paralactobacillus gallistercoris</name>
    <dbReference type="NCBI Taxonomy" id="2838724"/>
    <lineage>
        <taxon>Bacteria</taxon>
        <taxon>Bacillati</taxon>
        <taxon>Bacillota</taxon>
        <taxon>Bacilli</taxon>
        <taxon>Lactobacillales</taxon>
        <taxon>Lactobacillaceae</taxon>
        <taxon>Lactobacillus</taxon>
    </lineage>
</organism>
<evidence type="ECO:0000256" key="3">
    <source>
        <dbReference type="ARBA" id="ARBA00008731"/>
    </source>
</evidence>
<feature type="transmembrane region" description="Helical" evidence="11">
    <location>
        <begin position="36"/>
        <end position="56"/>
    </location>
</feature>
<sequence length="196" mass="21915">MDKLQQAIRLEYLSLGWMSIEFIVALITGIQAHSVLLVAFGLDSCLEIISGLVLLWRLTLEKRQQINVNIDMIERRVTHFVGWILILLAIYIVVTSGYNLWTHHGAENSFGGLLISAASLVLMPILALRKVKLGKAIHSPALKEDGMCNVVCAYMALTVLLGVLLTMLFGWWWLTPVAALLLVYFILREGLESIRA</sequence>
<comment type="similarity">
    <text evidence="3">Belongs to the TMEM163 family.</text>
</comment>
<evidence type="ECO:0000313" key="13">
    <source>
        <dbReference type="EMBL" id="MBU3851343.1"/>
    </source>
</evidence>
<feature type="domain" description="Cation efflux protein transmembrane" evidence="12">
    <location>
        <begin position="18"/>
        <end position="195"/>
    </location>
</feature>
<dbReference type="Proteomes" id="UP000777303">
    <property type="component" value="Unassembled WGS sequence"/>
</dbReference>
<keyword evidence="10" id="KW-0968">Cytoplasmic vesicle</keyword>
<dbReference type="GO" id="GO:0008324">
    <property type="term" value="F:monoatomic cation transmembrane transporter activity"/>
    <property type="evidence" value="ECO:0007669"/>
    <property type="project" value="InterPro"/>
</dbReference>
<evidence type="ECO:0000256" key="9">
    <source>
        <dbReference type="ARBA" id="ARBA00023136"/>
    </source>
</evidence>
<feature type="transmembrane region" description="Helical" evidence="11">
    <location>
        <begin position="77"/>
        <end position="98"/>
    </location>
</feature>
<keyword evidence="5" id="KW-0967">Endosome</keyword>
<dbReference type="EMBL" id="JAHLFS010000019">
    <property type="protein sequence ID" value="MBU3851343.1"/>
    <property type="molecule type" value="Genomic_DNA"/>
</dbReference>
<dbReference type="InterPro" id="IPR058533">
    <property type="entry name" value="Cation_efflux_TM"/>
</dbReference>
<dbReference type="Pfam" id="PF01545">
    <property type="entry name" value="Cation_efflux"/>
    <property type="match status" value="1"/>
</dbReference>
<dbReference type="PANTHER" id="PTHR31937">
    <property type="entry name" value="TRANSMEMBRANE PROTEIN 163"/>
    <property type="match status" value="1"/>
</dbReference>
<protein>
    <submittedName>
        <fullName evidence="13">Cation transporter</fullName>
    </submittedName>
</protein>
<name>A0A948X0W8_9LACO</name>
<keyword evidence="6" id="KW-0862">Zinc</keyword>
<dbReference type="PANTHER" id="PTHR31937:SF2">
    <property type="entry name" value="TRANSMEMBRANE PROTEIN 163"/>
    <property type="match status" value="1"/>
</dbReference>
<accession>A0A948X0W8</accession>
<dbReference type="GO" id="GO:0016020">
    <property type="term" value="C:membrane"/>
    <property type="evidence" value="ECO:0007669"/>
    <property type="project" value="InterPro"/>
</dbReference>
<evidence type="ECO:0000256" key="10">
    <source>
        <dbReference type="ARBA" id="ARBA00023329"/>
    </source>
</evidence>
<evidence type="ECO:0000256" key="4">
    <source>
        <dbReference type="ARBA" id="ARBA00022692"/>
    </source>
</evidence>
<comment type="subcellular location">
    <subcellularLocation>
        <location evidence="2">Cytoplasmic vesicle</location>
        <location evidence="2">Secretory vesicle</location>
        <location evidence="2">Synaptic vesicle membrane</location>
        <topology evidence="2">Multi-pass membrane protein</topology>
    </subcellularLocation>
    <subcellularLocation>
        <location evidence="1">Early endosome membrane</location>
    </subcellularLocation>
</comment>
<evidence type="ECO:0000259" key="12">
    <source>
        <dbReference type="Pfam" id="PF01545"/>
    </source>
</evidence>
<reference evidence="13" key="1">
    <citation type="journal article" date="2021" name="PeerJ">
        <title>Extensive microbial diversity within the chicken gut microbiome revealed by metagenomics and culture.</title>
        <authorList>
            <person name="Gilroy R."/>
            <person name="Ravi A."/>
            <person name="Getino M."/>
            <person name="Pursley I."/>
            <person name="Horton D.L."/>
            <person name="Alikhan N.F."/>
            <person name="Baker D."/>
            <person name="Gharbi K."/>
            <person name="Hall N."/>
            <person name="Watson M."/>
            <person name="Adriaenssens E.M."/>
            <person name="Foster-Nyarko E."/>
            <person name="Jarju S."/>
            <person name="Secka A."/>
            <person name="Antonio M."/>
            <person name="Oren A."/>
            <person name="Chaudhuri R.R."/>
            <person name="La Ragione R."/>
            <person name="Hildebrand F."/>
            <person name="Pallen M.J."/>
        </authorList>
    </citation>
    <scope>NUCLEOTIDE SEQUENCE</scope>
    <source>
        <strain evidence="13">F6-6636</strain>
    </source>
</reference>
<feature type="transmembrane region" description="Helical" evidence="11">
    <location>
        <begin position="110"/>
        <end position="128"/>
    </location>
</feature>
<dbReference type="InterPro" id="IPR027469">
    <property type="entry name" value="Cation_efflux_TMD_sf"/>
</dbReference>
<evidence type="ECO:0000256" key="8">
    <source>
        <dbReference type="ARBA" id="ARBA00023018"/>
    </source>
</evidence>
<dbReference type="SUPFAM" id="SSF161111">
    <property type="entry name" value="Cation efflux protein transmembrane domain-like"/>
    <property type="match status" value="1"/>
</dbReference>
<keyword evidence="7 11" id="KW-1133">Transmembrane helix</keyword>
<dbReference type="InterPro" id="IPR026765">
    <property type="entry name" value="Tmem163"/>
</dbReference>
<comment type="caution">
    <text evidence="13">The sequence shown here is derived from an EMBL/GenBank/DDBJ whole genome shotgun (WGS) entry which is preliminary data.</text>
</comment>
<evidence type="ECO:0000256" key="6">
    <source>
        <dbReference type="ARBA" id="ARBA00022833"/>
    </source>
</evidence>
<dbReference type="AlphaFoldDB" id="A0A948X0W8"/>
<evidence type="ECO:0000256" key="1">
    <source>
        <dbReference type="ARBA" id="ARBA00004146"/>
    </source>
</evidence>
<feature type="transmembrane region" description="Helical" evidence="11">
    <location>
        <begin position="12"/>
        <end position="30"/>
    </location>
</feature>
<gene>
    <name evidence="13" type="ORF">H9901_01340</name>
</gene>
<evidence type="ECO:0000256" key="7">
    <source>
        <dbReference type="ARBA" id="ARBA00022989"/>
    </source>
</evidence>
<feature type="transmembrane region" description="Helical" evidence="11">
    <location>
        <begin position="171"/>
        <end position="187"/>
    </location>
</feature>
<reference evidence="13" key="2">
    <citation type="submission" date="2021-04" db="EMBL/GenBank/DDBJ databases">
        <authorList>
            <person name="Gilroy R."/>
        </authorList>
    </citation>
    <scope>NUCLEOTIDE SEQUENCE</scope>
    <source>
        <strain evidence="13">F6-6636</strain>
    </source>
</reference>
<dbReference type="Gene3D" id="1.20.1510.10">
    <property type="entry name" value="Cation efflux protein transmembrane domain"/>
    <property type="match status" value="1"/>
</dbReference>
<keyword evidence="9 11" id="KW-0472">Membrane</keyword>
<keyword evidence="4 11" id="KW-0812">Transmembrane</keyword>
<dbReference type="GO" id="GO:0031410">
    <property type="term" value="C:cytoplasmic vesicle"/>
    <property type="evidence" value="ECO:0007669"/>
    <property type="project" value="UniProtKB-KW"/>
</dbReference>
<evidence type="ECO:0000256" key="2">
    <source>
        <dbReference type="ARBA" id="ARBA00004644"/>
    </source>
</evidence>
<feature type="transmembrane region" description="Helical" evidence="11">
    <location>
        <begin position="148"/>
        <end position="165"/>
    </location>
</feature>
<evidence type="ECO:0000256" key="11">
    <source>
        <dbReference type="SAM" id="Phobius"/>
    </source>
</evidence>
<evidence type="ECO:0000256" key="5">
    <source>
        <dbReference type="ARBA" id="ARBA00022753"/>
    </source>
</evidence>
<evidence type="ECO:0000313" key="14">
    <source>
        <dbReference type="Proteomes" id="UP000777303"/>
    </source>
</evidence>
<keyword evidence="8" id="KW-0770">Synapse</keyword>
<proteinExistence type="inferred from homology"/>